<reference evidence="13 14" key="1">
    <citation type="journal article" date="2003" name="Proc. Natl. Acad. Sci. U.S.A.">
        <title>The complete genome sequence of the carcinogenic bacterium Helicobacter hepaticus.</title>
        <authorList>
            <person name="Suerbaum S."/>
            <person name="Josenhans C."/>
            <person name="Sterzenbach T."/>
            <person name="Drescher B."/>
            <person name="Brandt P."/>
            <person name="Bell M."/>
            <person name="Droege M."/>
            <person name="Fartmann B."/>
            <person name="Fischer H.-P."/>
            <person name="Ge Z."/>
            <person name="Hoerster A."/>
            <person name="Holland R."/>
            <person name="Klein K."/>
            <person name="Koenig J."/>
            <person name="Macko L."/>
            <person name="Mendz G.L."/>
            <person name="Nyakatura G."/>
            <person name="Schauer D.B."/>
            <person name="Shen Z."/>
            <person name="Weber J."/>
            <person name="Frosch M."/>
            <person name="Fox J.G."/>
        </authorList>
    </citation>
    <scope>NUCLEOTIDE SEQUENCE [LARGE SCALE GENOMIC DNA]</scope>
    <source>
        <strain evidence="14">ATCC 51449 / 3B1</strain>
    </source>
</reference>
<dbReference type="InterPro" id="IPR000836">
    <property type="entry name" value="PRTase_dom"/>
</dbReference>
<keyword evidence="4 7" id="KW-0808">Transferase</keyword>
<comment type="cofactor">
    <cofactor evidence="7 11">
        <name>[4Fe-4S] cluster</name>
        <dbReference type="ChEBI" id="CHEBI:49883"/>
    </cofactor>
    <text evidence="7 11">Binds 1 [4Fe-4S] cluster per subunit.</text>
</comment>
<keyword evidence="7 11" id="KW-0411">Iron-sulfur</keyword>
<evidence type="ECO:0000256" key="1">
    <source>
        <dbReference type="ARBA" id="ARBA00005209"/>
    </source>
</evidence>
<feature type="binding site" evidence="7 10">
    <location>
        <position position="361"/>
    </location>
    <ligand>
        <name>Mg(2+)</name>
        <dbReference type="ChEBI" id="CHEBI:18420"/>
    </ligand>
</feature>
<accession>Q7VIW6</accession>
<dbReference type="MEROPS" id="C44.A01"/>
<dbReference type="EC" id="2.4.2.14" evidence="7"/>
<keyword evidence="7" id="KW-0004">4Fe-4S</keyword>
<dbReference type="SUPFAM" id="SSF53271">
    <property type="entry name" value="PRTase-like"/>
    <property type="match status" value="1"/>
</dbReference>
<dbReference type="InterPro" id="IPR035584">
    <property type="entry name" value="PurF_N"/>
</dbReference>
<dbReference type="NCBIfam" id="TIGR01134">
    <property type="entry name" value="purF"/>
    <property type="match status" value="1"/>
</dbReference>
<keyword evidence="7 11" id="KW-0408">Iron</keyword>
<evidence type="ECO:0000256" key="3">
    <source>
        <dbReference type="ARBA" id="ARBA00022676"/>
    </source>
</evidence>
<proteinExistence type="inferred from homology"/>
<feature type="binding site" evidence="7 11">
    <location>
        <position position="448"/>
    </location>
    <ligand>
        <name>[4Fe-4S] cluster</name>
        <dbReference type="ChEBI" id="CHEBI:49883"/>
    </ligand>
</feature>
<dbReference type="UniPathway" id="UPA00074">
    <property type="reaction ID" value="UER00124"/>
</dbReference>
<evidence type="ECO:0000256" key="7">
    <source>
        <dbReference type="HAMAP-Rule" id="MF_01931"/>
    </source>
</evidence>
<dbReference type="PIRSF" id="PIRSF000485">
    <property type="entry name" value="Amd_phspho_trans"/>
    <property type="match status" value="1"/>
</dbReference>
<dbReference type="Pfam" id="PF13537">
    <property type="entry name" value="GATase_7"/>
    <property type="match status" value="1"/>
</dbReference>
<feature type="binding site" evidence="7 11">
    <location>
        <position position="252"/>
    </location>
    <ligand>
        <name>[4Fe-4S] cluster</name>
        <dbReference type="ChEBI" id="CHEBI:49883"/>
    </ligand>
</feature>
<dbReference type="GO" id="GO:0000287">
    <property type="term" value="F:magnesium ion binding"/>
    <property type="evidence" value="ECO:0007669"/>
    <property type="project" value="UniProtKB-UniRule"/>
</dbReference>
<dbReference type="EMBL" id="AE017125">
    <property type="protein sequence ID" value="AAP77085.1"/>
    <property type="molecule type" value="Genomic_DNA"/>
</dbReference>
<feature type="binding site" evidence="7 11">
    <location>
        <position position="398"/>
    </location>
    <ligand>
        <name>[4Fe-4S] cluster</name>
        <dbReference type="ChEBI" id="CHEBI:49883"/>
    </ligand>
</feature>
<name>Q7VIW6_HELHP</name>
<evidence type="ECO:0000259" key="12">
    <source>
        <dbReference type="PROSITE" id="PS51278"/>
    </source>
</evidence>
<dbReference type="PANTHER" id="PTHR11907">
    <property type="entry name" value="AMIDOPHOSPHORIBOSYLTRANSFERASE"/>
    <property type="match status" value="1"/>
</dbReference>
<evidence type="ECO:0000256" key="2">
    <source>
        <dbReference type="ARBA" id="ARBA00010138"/>
    </source>
</evidence>
<keyword evidence="14" id="KW-1185">Reference proteome</keyword>
<keyword evidence="6 7" id="KW-0315">Glutamine amidotransferase</keyword>
<dbReference type="PROSITE" id="PS51278">
    <property type="entry name" value="GATASE_TYPE_2"/>
    <property type="match status" value="1"/>
</dbReference>
<comment type="similarity">
    <text evidence="2 7 8">In the C-terminal section; belongs to the purine/pyrimidine phosphoribosyltransferase family.</text>
</comment>
<dbReference type="Gene3D" id="3.60.20.10">
    <property type="entry name" value="Glutamine Phosphoribosylpyrophosphate, subunit 1, domain 1"/>
    <property type="match status" value="1"/>
</dbReference>
<dbReference type="Proteomes" id="UP000002495">
    <property type="component" value="Chromosome"/>
</dbReference>
<dbReference type="CDD" id="cd06223">
    <property type="entry name" value="PRTases_typeI"/>
    <property type="match status" value="1"/>
</dbReference>
<sequence length="474" mass="52576">MESWNEECAIVGVYNVDNAALLSYYSLFAMQHRGQEASGISASNGTKITTIKNTGLVTKIFTQKRLDKLQGRSSIGHNRYSTAGEDSINDTQPIFARYDLGEMAIAHNGNLTNAKEVREMLIKEGTIFQSYLDTENLIHLIARSKKTSLTDRIIDALSYIDGAYCFVFLSRSKMFAIRDRYGLRPLSLGKIQNEDGSTGYVVASESCAFDLIGAEFVRDVKAGEMIIFDGAYAFQDSQPKSIQVFEPKPHFCVFEYIYFARPDSNVFGHNVYQARKQMGIELAKEHQIQADMVIPVPDSGVAAAIGYSKQSGIDFELGFIRNHYVGRTFIEPTQQERELKVRLKLNPIRELIANKDIIVIDDSVVRGTTSKQIIKILRQAGARKIHLLISSPPTISPCFYGIDTPNKEQLICANKSIEEVCKHIGADSLGFLSLSGLTKSIGENNSLCKACFDGHYIDDYTTGAAIPAALKSSH</sequence>
<dbReference type="GO" id="GO:0006189">
    <property type="term" value="P:'de novo' IMP biosynthetic process"/>
    <property type="evidence" value="ECO:0007669"/>
    <property type="project" value="UniProtKB-UniRule"/>
</dbReference>
<dbReference type="HOGENOM" id="CLU_022389_3_1_7"/>
<keyword evidence="7 10" id="KW-0460">Magnesium</keyword>
<dbReference type="RefSeq" id="WP_011115330.1">
    <property type="nucleotide sequence ID" value="NC_004917.1"/>
</dbReference>
<organism evidence="13 14">
    <name type="scientific">Helicobacter hepaticus (strain ATCC 51449 / 3B1)</name>
    <dbReference type="NCBI Taxonomy" id="235279"/>
    <lineage>
        <taxon>Bacteria</taxon>
        <taxon>Pseudomonadati</taxon>
        <taxon>Campylobacterota</taxon>
        <taxon>Epsilonproteobacteria</taxon>
        <taxon>Campylobacterales</taxon>
        <taxon>Helicobacteraceae</taxon>
        <taxon>Helicobacter</taxon>
    </lineage>
</organism>
<evidence type="ECO:0000256" key="8">
    <source>
        <dbReference type="PIRNR" id="PIRNR000485"/>
    </source>
</evidence>
<dbReference type="InterPro" id="IPR029057">
    <property type="entry name" value="PRTase-like"/>
</dbReference>
<evidence type="ECO:0000313" key="13">
    <source>
        <dbReference type="EMBL" id="AAP77085.1"/>
    </source>
</evidence>
<evidence type="ECO:0000256" key="9">
    <source>
        <dbReference type="PIRSR" id="PIRSR000485-1"/>
    </source>
</evidence>
<dbReference type="SUPFAM" id="SSF56235">
    <property type="entry name" value="N-terminal nucleophile aminohydrolases (Ntn hydrolases)"/>
    <property type="match status" value="1"/>
</dbReference>
<keyword evidence="5 7" id="KW-0658">Purine biosynthesis</keyword>
<dbReference type="GO" id="GO:0009113">
    <property type="term" value="P:purine nucleobase biosynthetic process"/>
    <property type="evidence" value="ECO:0007669"/>
    <property type="project" value="UniProtKB-UniRule"/>
</dbReference>
<protein>
    <recommendedName>
        <fullName evidence="7">Amidophosphoribosyltransferase</fullName>
        <shortName evidence="7">ATase</shortName>
        <ecNumber evidence="7">2.4.2.14</ecNumber>
    </recommendedName>
    <alternativeName>
        <fullName evidence="7">Glutamine phosphoribosylpyrophosphate amidotransferase</fullName>
        <shortName evidence="7">GPATase</shortName>
    </alternativeName>
</protein>
<comment type="function">
    <text evidence="7">Catalyzes the formation of phosphoribosylamine from phosphoribosylpyrophosphate (PRPP) and glutamine.</text>
</comment>
<dbReference type="Gene3D" id="3.40.50.2020">
    <property type="match status" value="1"/>
</dbReference>
<evidence type="ECO:0000256" key="4">
    <source>
        <dbReference type="ARBA" id="ARBA00022679"/>
    </source>
</evidence>
<feature type="binding site" evidence="7 11">
    <location>
        <position position="451"/>
    </location>
    <ligand>
        <name>[4Fe-4S] cluster</name>
        <dbReference type="ChEBI" id="CHEBI:49883"/>
    </ligand>
</feature>
<dbReference type="HAMAP" id="MF_01931">
    <property type="entry name" value="PurF"/>
    <property type="match status" value="1"/>
</dbReference>
<dbReference type="InterPro" id="IPR017932">
    <property type="entry name" value="GATase_2_dom"/>
</dbReference>
<gene>
    <name evidence="7 13" type="primary">purF</name>
    <name evidence="13" type="ordered locus">HH_0488</name>
</gene>
<dbReference type="CDD" id="cd00715">
    <property type="entry name" value="GPATase_N"/>
    <property type="match status" value="1"/>
</dbReference>
<dbReference type="KEGG" id="hhe:HH_0488"/>
<comment type="pathway">
    <text evidence="1 7 8">Purine metabolism; IMP biosynthesis via de novo pathway; N(1)-(5-phospho-D-ribosyl)glycinamide from 5-phospho-alpha-D-ribose 1-diphosphate: step 1/2.</text>
</comment>
<comment type="catalytic activity">
    <reaction evidence="7 8">
        <text>5-phospho-beta-D-ribosylamine + L-glutamate + diphosphate = 5-phospho-alpha-D-ribose 1-diphosphate + L-glutamine + H2O</text>
        <dbReference type="Rhea" id="RHEA:14905"/>
        <dbReference type="ChEBI" id="CHEBI:15377"/>
        <dbReference type="ChEBI" id="CHEBI:29985"/>
        <dbReference type="ChEBI" id="CHEBI:33019"/>
        <dbReference type="ChEBI" id="CHEBI:58017"/>
        <dbReference type="ChEBI" id="CHEBI:58359"/>
        <dbReference type="ChEBI" id="CHEBI:58681"/>
        <dbReference type="EC" id="2.4.2.14"/>
    </reaction>
</comment>
<evidence type="ECO:0000313" key="14">
    <source>
        <dbReference type="Proteomes" id="UP000002495"/>
    </source>
</evidence>
<evidence type="ECO:0000256" key="11">
    <source>
        <dbReference type="PIRSR" id="PIRSR000485-3"/>
    </source>
</evidence>
<dbReference type="GO" id="GO:0051539">
    <property type="term" value="F:4 iron, 4 sulfur cluster binding"/>
    <property type="evidence" value="ECO:0007669"/>
    <property type="project" value="UniProtKB-KW"/>
</dbReference>
<evidence type="ECO:0000256" key="6">
    <source>
        <dbReference type="ARBA" id="ARBA00022962"/>
    </source>
</evidence>
<keyword evidence="7 10" id="KW-0479">Metal-binding</keyword>
<dbReference type="AlphaFoldDB" id="Q7VIW6"/>
<evidence type="ECO:0000256" key="5">
    <source>
        <dbReference type="ARBA" id="ARBA00022755"/>
    </source>
</evidence>
<dbReference type="GO" id="GO:0004044">
    <property type="term" value="F:amidophosphoribosyltransferase activity"/>
    <property type="evidence" value="ECO:0007669"/>
    <property type="project" value="UniProtKB-UniRule"/>
</dbReference>
<dbReference type="InterPro" id="IPR029055">
    <property type="entry name" value="Ntn_hydrolases_N"/>
</dbReference>
<feature type="active site" description="Nucleophile" evidence="7 9">
    <location>
        <position position="8"/>
    </location>
</feature>
<keyword evidence="3 7" id="KW-0328">Glycosyltransferase</keyword>
<feature type="domain" description="Glutamine amidotransferase type-2" evidence="12">
    <location>
        <begin position="8"/>
        <end position="231"/>
    </location>
</feature>
<dbReference type="STRING" id="235279.HH_0488"/>
<dbReference type="eggNOG" id="COG0034">
    <property type="taxonomic scope" value="Bacteria"/>
</dbReference>
<dbReference type="InterPro" id="IPR005854">
    <property type="entry name" value="PurF"/>
</dbReference>
<comment type="cofactor">
    <cofactor evidence="7 10">
        <name>Mg(2+)</name>
        <dbReference type="ChEBI" id="CHEBI:18420"/>
    </cofactor>
    <text evidence="7 10">Binds 1 Mg(2+) ion per subunit.</text>
</comment>
<feature type="binding site" evidence="7 10">
    <location>
        <position position="299"/>
    </location>
    <ligand>
        <name>Mg(2+)</name>
        <dbReference type="ChEBI" id="CHEBI:18420"/>
    </ligand>
</feature>
<dbReference type="OrthoDB" id="9801213at2"/>
<feature type="binding site" evidence="7 10">
    <location>
        <position position="362"/>
    </location>
    <ligand>
        <name>Mg(2+)</name>
        <dbReference type="ChEBI" id="CHEBI:18420"/>
    </ligand>
</feature>
<evidence type="ECO:0000256" key="10">
    <source>
        <dbReference type="PIRSR" id="PIRSR000485-2"/>
    </source>
</evidence>